<dbReference type="GO" id="GO:0005886">
    <property type="term" value="C:plasma membrane"/>
    <property type="evidence" value="ECO:0007669"/>
    <property type="project" value="UniProtKB-SubCell"/>
</dbReference>
<evidence type="ECO:0000259" key="15">
    <source>
        <dbReference type="SMART" id="SM00563"/>
    </source>
</evidence>
<evidence type="ECO:0000256" key="13">
    <source>
        <dbReference type="ARBA" id="ARBA00048427"/>
    </source>
</evidence>
<dbReference type="InterPro" id="IPR041728">
    <property type="entry name" value="GPAT/DHAPAT_LPLAT"/>
</dbReference>
<dbReference type="Pfam" id="PF01553">
    <property type="entry name" value="Acyltransferase"/>
    <property type="match status" value="1"/>
</dbReference>
<evidence type="ECO:0000256" key="14">
    <source>
        <dbReference type="SAM" id="MobiDB-lite"/>
    </source>
</evidence>
<dbReference type="Pfam" id="PF19277">
    <property type="entry name" value="GPAT_C"/>
    <property type="match status" value="1"/>
</dbReference>
<dbReference type="InterPro" id="IPR002123">
    <property type="entry name" value="Plipid/glycerol_acylTrfase"/>
</dbReference>
<dbReference type="InterPro" id="IPR022284">
    <property type="entry name" value="GPAT/DHAPAT"/>
</dbReference>
<sequence>MRALLNSALYSLVWWMFRPFNGLVRYKSAPQPLRETLKIDPTKPVVYILAQRSWVDMFVLARLCREQVLPRPNRTGSNFPTVERAGVVYMDALLETRRHPTALTRLIETGIATKSFEAQLVPVSIFWGRDPGKETSLWKLLFADSVQAGRVQKFFIMLFNGRNVLANFGLPFSFREYVERGPDAATSIRKLTRVLHFHFLRARTAALGPTLLRRGVVIDGLLNAENVKKAIERAAGKNGMTRDKARAHARKCAEEIAANYSTTSINFLERFLSIVVFKRVFAGIDVQGLERMRELAQQYELVYMPSHRSHADYLLVSYSLYHAGVAPPHIAAGVNLNFWPIGGLLRRCGAFYLRRSFSGDAIYTAVFRAYVDALIRRGYAIEFFPEGGRSRTGRLLQPKTGLLSMVAEAGLRQDIRRVAMVPVYIGYDRVWEVGSYTKELRGGAKSKESAEGLLKAGKILGKSYGKPYINFGEPIVLQSYADQYLPGWRDAVAADSEAMPDAFKGFVARLALENSRRINAAAVANPSSLAAIALLASPQRVVAHEELVEQIGYLIWLLKGEPYSPLLYIPESAPAAVVDWSGPIGQIARVPHPWGDLHGVAARDAVALTYNRNNIQHLFAIPSLIANLFRTRLLLSDEAVIMGVRALYPFLRNEFFLRWEPEEIESVVKSWLTVMTGLGLLAREQDRLRRPDANQPAYSTLAMLGRVLGETHERYCMTALLLAEERRTVVPLKREKFEDDCRLLAERMAILTGRDAPEFFDKALFKGYLNTLIEIGLVSVADDKTLNVDPRIDRIAERSQELLSDEARQMLLQLLSRRRAAESAAAESPVASPAAVTEASREKPL</sequence>
<keyword evidence="10" id="KW-0594">Phospholipid biosynthesis</keyword>
<dbReference type="Proteomes" id="UP000472676">
    <property type="component" value="Unassembled WGS sequence"/>
</dbReference>
<evidence type="ECO:0000256" key="10">
    <source>
        <dbReference type="ARBA" id="ARBA00023209"/>
    </source>
</evidence>
<reference evidence="16 17" key="1">
    <citation type="journal article" date="2014" name="Int. J. Syst. Evol. Microbiol.">
        <title>Solimonas terrae sp. nov., isolated from soil.</title>
        <authorList>
            <person name="Kim S.J."/>
            <person name="Moon J.Y."/>
            <person name="Weon H.Y."/>
            <person name="Ahn J.H."/>
            <person name="Chen W.M."/>
            <person name="Kwon S.W."/>
        </authorList>
    </citation>
    <scope>NUCLEOTIDE SEQUENCE [LARGE SCALE GENOMIC DNA]</scope>
    <source>
        <strain evidence="16 17">KIS83-12</strain>
    </source>
</reference>
<evidence type="ECO:0000313" key="17">
    <source>
        <dbReference type="Proteomes" id="UP000472676"/>
    </source>
</evidence>
<dbReference type="InterPro" id="IPR045520">
    <property type="entry name" value="GPAT/DHAPAT_C"/>
</dbReference>
<keyword evidence="7" id="KW-1003">Cell membrane</keyword>
<dbReference type="CDD" id="cd07993">
    <property type="entry name" value="LPLAT_DHAPAT-like"/>
    <property type="match status" value="1"/>
</dbReference>
<dbReference type="NCBIfam" id="TIGR03703">
    <property type="entry name" value="plsB"/>
    <property type="match status" value="1"/>
</dbReference>
<evidence type="ECO:0000256" key="12">
    <source>
        <dbReference type="ARBA" id="ARBA00023315"/>
    </source>
</evidence>
<evidence type="ECO:0000256" key="6">
    <source>
        <dbReference type="ARBA" id="ARBA00013432"/>
    </source>
</evidence>
<organism evidence="16 17">
    <name type="scientific">Solimonas terrae</name>
    <dbReference type="NCBI Taxonomy" id="1396819"/>
    <lineage>
        <taxon>Bacteria</taxon>
        <taxon>Pseudomonadati</taxon>
        <taxon>Pseudomonadota</taxon>
        <taxon>Gammaproteobacteria</taxon>
        <taxon>Nevskiales</taxon>
        <taxon>Nevskiaceae</taxon>
        <taxon>Solimonas</taxon>
    </lineage>
</organism>
<name>A0A6M2BST4_9GAMM</name>
<evidence type="ECO:0000256" key="7">
    <source>
        <dbReference type="ARBA" id="ARBA00022475"/>
    </source>
</evidence>
<keyword evidence="9" id="KW-0472">Membrane</keyword>
<evidence type="ECO:0000256" key="3">
    <source>
        <dbReference type="ARBA" id="ARBA00005189"/>
    </source>
</evidence>
<keyword evidence="17" id="KW-1185">Reference proteome</keyword>
<dbReference type="GO" id="GO:0016024">
    <property type="term" value="P:CDP-diacylglycerol biosynthetic process"/>
    <property type="evidence" value="ECO:0007669"/>
    <property type="project" value="UniProtKB-UniPathway"/>
</dbReference>
<keyword evidence="10" id="KW-0444">Lipid biosynthesis</keyword>
<evidence type="ECO:0000313" key="16">
    <source>
        <dbReference type="EMBL" id="NGY05656.1"/>
    </source>
</evidence>
<keyword evidence="12 16" id="KW-0012">Acyltransferase</keyword>
<dbReference type="RefSeq" id="WP_166257576.1">
    <property type="nucleotide sequence ID" value="NZ_JAAMOW010000006.1"/>
</dbReference>
<dbReference type="PANTHER" id="PTHR12563">
    <property type="entry name" value="GLYCEROL-3-PHOSPHATE ACYLTRANSFERASE"/>
    <property type="match status" value="1"/>
</dbReference>
<comment type="pathway">
    <text evidence="3">Lipid metabolism.</text>
</comment>
<keyword evidence="8 16" id="KW-0808">Transferase</keyword>
<comment type="catalytic activity">
    <reaction evidence="13">
        <text>sn-glycerol 3-phosphate + an acyl-CoA = a 1-acyl-sn-glycero-3-phosphate + CoA</text>
        <dbReference type="Rhea" id="RHEA:15325"/>
        <dbReference type="ChEBI" id="CHEBI:57287"/>
        <dbReference type="ChEBI" id="CHEBI:57597"/>
        <dbReference type="ChEBI" id="CHEBI:57970"/>
        <dbReference type="ChEBI" id="CHEBI:58342"/>
        <dbReference type="EC" id="2.3.1.15"/>
    </reaction>
</comment>
<comment type="subcellular location">
    <subcellularLocation>
        <location evidence="1">Cell membrane</location>
        <topology evidence="1">Peripheral membrane protein</topology>
        <orientation evidence="1">Cytoplasmic side</orientation>
    </subcellularLocation>
</comment>
<dbReference type="InterPro" id="IPR028354">
    <property type="entry name" value="GPAT_PlsB"/>
</dbReference>
<evidence type="ECO:0000256" key="1">
    <source>
        <dbReference type="ARBA" id="ARBA00004413"/>
    </source>
</evidence>
<accession>A0A6M2BST4</accession>
<comment type="pathway">
    <text evidence="2">Phospholipid metabolism; CDP-diacylglycerol biosynthesis; CDP-diacylglycerol from sn-glycerol 3-phosphate: step 1/3.</text>
</comment>
<dbReference type="GO" id="GO:0004366">
    <property type="term" value="F:glycerol-3-phosphate O-acyltransferase activity"/>
    <property type="evidence" value="ECO:0007669"/>
    <property type="project" value="UniProtKB-EC"/>
</dbReference>
<feature type="domain" description="Phospholipid/glycerol acyltransferase" evidence="15">
    <location>
        <begin position="301"/>
        <end position="428"/>
    </location>
</feature>
<dbReference type="SMART" id="SM00563">
    <property type="entry name" value="PlsC"/>
    <property type="match status" value="1"/>
</dbReference>
<dbReference type="SUPFAM" id="SSF69593">
    <property type="entry name" value="Glycerol-3-phosphate (1)-acyltransferase"/>
    <property type="match status" value="1"/>
</dbReference>
<evidence type="ECO:0000256" key="5">
    <source>
        <dbReference type="ARBA" id="ARBA00013113"/>
    </source>
</evidence>
<keyword evidence="11" id="KW-1208">Phospholipid metabolism</keyword>
<comment type="caution">
    <text evidence="16">The sequence shown here is derived from an EMBL/GenBank/DDBJ whole genome shotgun (WGS) entry which is preliminary data.</text>
</comment>
<dbReference type="PIRSF" id="PIRSF000437">
    <property type="entry name" value="GPAT_DHAPAT"/>
    <property type="match status" value="1"/>
</dbReference>
<dbReference type="EC" id="2.3.1.15" evidence="5"/>
<evidence type="ECO:0000256" key="8">
    <source>
        <dbReference type="ARBA" id="ARBA00022679"/>
    </source>
</evidence>
<dbReference type="EMBL" id="JAAMOW010000006">
    <property type="protein sequence ID" value="NGY05656.1"/>
    <property type="molecule type" value="Genomic_DNA"/>
</dbReference>
<protein>
    <recommendedName>
        <fullName evidence="6">Glycerol-3-phosphate acyltransferase</fullName>
        <ecNumber evidence="5">2.3.1.15</ecNumber>
    </recommendedName>
</protein>
<proteinExistence type="inferred from homology"/>
<evidence type="ECO:0000256" key="4">
    <source>
        <dbReference type="ARBA" id="ARBA00007937"/>
    </source>
</evidence>
<keyword evidence="10" id="KW-0443">Lipid metabolism</keyword>
<evidence type="ECO:0000256" key="9">
    <source>
        <dbReference type="ARBA" id="ARBA00023136"/>
    </source>
</evidence>
<dbReference type="NCBIfam" id="NF003441">
    <property type="entry name" value="PRK04974.1"/>
    <property type="match status" value="1"/>
</dbReference>
<evidence type="ECO:0000256" key="2">
    <source>
        <dbReference type="ARBA" id="ARBA00004765"/>
    </source>
</evidence>
<dbReference type="PIRSF" id="PIRSF500064">
    <property type="entry name" value="GPAT"/>
    <property type="match status" value="1"/>
</dbReference>
<dbReference type="GO" id="GO:0006631">
    <property type="term" value="P:fatty acid metabolic process"/>
    <property type="evidence" value="ECO:0007669"/>
    <property type="project" value="TreeGrafter"/>
</dbReference>
<dbReference type="AlphaFoldDB" id="A0A6M2BST4"/>
<evidence type="ECO:0000256" key="11">
    <source>
        <dbReference type="ARBA" id="ARBA00023264"/>
    </source>
</evidence>
<feature type="compositionally biased region" description="Low complexity" evidence="14">
    <location>
        <begin position="823"/>
        <end position="836"/>
    </location>
</feature>
<dbReference type="UniPathway" id="UPA00557">
    <property type="reaction ID" value="UER00612"/>
</dbReference>
<comment type="similarity">
    <text evidence="4">Belongs to the GPAT/DAPAT family.</text>
</comment>
<feature type="region of interest" description="Disordered" evidence="14">
    <location>
        <begin position="823"/>
        <end position="845"/>
    </location>
</feature>
<gene>
    <name evidence="16" type="primary">plsB</name>
    <name evidence="16" type="ORF">G7Y85_12855</name>
</gene>
<dbReference type="PANTHER" id="PTHR12563:SF17">
    <property type="entry name" value="DIHYDROXYACETONE PHOSPHATE ACYLTRANSFERASE"/>
    <property type="match status" value="1"/>
</dbReference>